<protein>
    <submittedName>
        <fullName evidence="1">Uncharacterized protein</fullName>
    </submittedName>
</protein>
<dbReference type="AlphaFoldDB" id="A0A0C2HYQ5"/>
<reference evidence="1 2" key="1">
    <citation type="submission" date="2015-01" db="EMBL/GenBank/DDBJ databases">
        <title>Complete genome of Pseudomonas batumici UCM B-321 producer of the batumin antibiotic with strong antistaphilococcal and potential anticancer activity.</title>
        <authorList>
            <person name="Klochko V.V."/>
            <person name="Zelena L.B."/>
            <person name="Elena K.A."/>
            <person name="Reva O.N."/>
        </authorList>
    </citation>
    <scope>NUCLEOTIDE SEQUENCE [LARGE SCALE GENOMIC DNA]</scope>
    <source>
        <strain evidence="1 2">UCM B-321</strain>
    </source>
</reference>
<organism evidence="1 2">
    <name type="scientific">Pseudomonas batumici</name>
    <dbReference type="NCBI Taxonomy" id="226910"/>
    <lineage>
        <taxon>Bacteria</taxon>
        <taxon>Pseudomonadati</taxon>
        <taxon>Pseudomonadota</taxon>
        <taxon>Gammaproteobacteria</taxon>
        <taxon>Pseudomonadales</taxon>
        <taxon>Pseudomonadaceae</taxon>
        <taxon>Pseudomonas</taxon>
    </lineage>
</organism>
<accession>A0A0C2HYQ5</accession>
<gene>
    <name evidence="1" type="ORF">UCMB321_4028</name>
</gene>
<comment type="caution">
    <text evidence="1">The sequence shown here is derived from an EMBL/GenBank/DDBJ whole genome shotgun (WGS) entry which is preliminary data.</text>
</comment>
<keyword evidence="2" id="KW-1185">Reference proteome</keyword>
<evidence type="ECO:0000313" key="2">
    <source>
        <dbReference type="Proteomes" id="UP000031535"/>
    </source>
</evidence>
<sequence>MHRSLLNGHRSLLKRNACLELASDGGIVRTVFGQALPPSDNFL</sequence>
<dbReference type="Proteomes" id="UP000031535">
    <property type="component" value="Unassembled WGS sequence"/>
</dbReference>
<proteinExistence type="predicted"/>
<dbReference type="EMBL" id="JXDG01000055">
    <property type="protein sequence ID" value="KIH82226.1"/>
    <property type="molecule type" value="Genomic_DNA"/>
</dbReference>
<dbReference type="STRING" id="226910.UCMB321_4028"/>
<evidence type="ECO:0000313" key="1">
    <source>
        <dbReference type="EMBL" id="KIH82226.1"/>
    </source>
</evidence>
<name>A0A0C2HYQ5_9PSED</name>
<dbReference type="PATRIC" id="fig|226910.6.peg.4022"/>